<keyword evidence="3" id="KW-1185">Reference proteome</keyword>
<dbReference type="EMBL" id="JADCNL010000006">
    <property type="protein sequence ID" value="KAG0476972.1"/>
    <property type="molecule type" value="Genomic_DNA"/>
</dbReference>
<dbReference type="AlphaFoldDB" id="A0A835QYG6"/>
<evidence type="ECO:0000313" key="3">
    <source>
        <dbReference type="Proteomes" id="UP000636800"/>
    </source>
</evidence>
<protein>
    <recommendedName>
        <fullName evidence="5">Condensation domain-containing protein</fullName>
    </recommendedName>
</protein>
<evidence type="ECO:0000313" key="1">
    <source>
        <dbReference type="EMBL" id="KAG0476972.1"/>
    </source>
</evidence>
<comment type="caution">
    <text evidence="1">The sequence shown here is derived from an EMBL/GenBank/DDBJ whole genome shotgun (WGS) entry which is preliminary data.</text>
</comment>
<evidence type="ECO:0000313" key="4">
    <source>
        <dbReference type="Proteomes" id="UP000639772"/>
    </source>
</evidence>
<dbReference type="Proteomes" id="UP000636800">
    <property type="component" value="Chromosome 6"/>
</dbReference>
<organism evidence="1 3">
    <name type="scientific">Vanilla planifolia</name>
    <name type="common">Vanilla</name>
    <dbReference type="NCBI Taxonomy" id="51239"/>
    <lineage>
        <taxon>Eukaryota</taxon>
        <taxon>Viridiplantae</taxon>
        <taxon>Streptophyta</taxon>
        <taxon>Embryophyta</taxon>
        <taxon>Tracheophyta</taxon>
        <taxon>Spermatophyta</taxon>
        <taxon>Magnoliopsida</taxon>
        <taxon>Liliopsida</taxon>
        <taxon>Asparagales</taxon>
        <taxon>Orchidaceae</taxon>
        <taxon>Vanilloideae</taxon>
        <taxon>Vanilleae</taxon>
        <taxon>Vanilla</taxon>
    </lineage>
</organism>
<dbReference type="PANTHER" id="PTHR34375:SF2">
    <property type="entry name" value="GATA ZINC FINGER PROTEIN"/>
    <property type="match status" value="1"/>
</dbReference>
<proteinExistence type="predicted"/>
<dbReference type="Gene3D" id="3.30.559.30">
    <property type="entry name" value="Nonribosomal peptide synthetase, condensation domain"/>
    <property type="match status" value="1"/>
</dbReference>
<dbReference type="EMBL" id="JADCNM010000006">
    <property type="protein sequence ID" value="KAG0478664.1"/>
    <property type="molecule type" value="Genomic_DNA"/>
</dbReference>
<dbReference type="SUPFAM" id="SSF52777">
    <property type="entry name" value="CoA-dependent acyltransferases"/>
    <property type="match status" value="1"/>
</dbReference>
<dbReference type="PANTHER" id="PTHR34375">
    <property type="entry name" value="GATA ZINC FINGER PROTEIN-RELATED"/>
    <property type="match status" value="1"/>
</dbReference>
<evidence type="ECO:0000313" key="2">
    <source>
        <dbReference type="EMBL" id="KAG0478664.1"/>
    </source>
</evidence>
<name>A0A835QYG6_VANPL</name>
<sequence>MEILSSASDGITGQRLISRSLGGTELNWCRAVPGGTGITVFALLLSNAFPLPLLRSSLRRLQLSHPLLRAYLPSASAASSSCPSPPILISPFPSDQIEIIPSDLLPPLSAAIDEPPVSLLHSIVEHEMNRNPWAEPVDGQAVGSFFSTIYELPESGQSILALRFHTAVCDRASGFAIVKELMDLLRRGEGGEDKEEEKEGEIILPVEDLINTEDSWKPFWARGKDLIGYSLNGLRSANLRFEDASSRRNSEFVRFVIDAEDTRRLLAVCQAKGVKLCSALTAAGLLATYASKSLNSNQSEIYSFITLIDCRKDLNLPPNNKHIGFYHSAISNTQTICSGEEFWEVAIRCHNAYANAKKNKKHLTDIGDLNFLMCKAMENPHLTPASSLRTALISIFEETVNYDELFEQLHELGIEDYMECSSVHGIGASVAIFDSIRKGQLDCACVYPSPLHSRKQILEFVENMKRILKEGCCGADGGFN</sequence>
<dbReference type="Proteomes" id="UP000639772">
    <property type="component" value="Chromosome 6"/>
</dbReference>
<dbReference type="OrthoDB" id="439993at2759"/>
<gene>
    <name evidence="2" type="ORF">HPP92_013383</name>
    <name evidence="1" type="ORF">HPP92_013813</name>
</gene>
<reference evidence="3 4" key="1">
    <citation type="journal article" date="2020" name="Nat. Food">
        <title>A phased Vanilla planifolia genome enables genetic improvement of flavour and production.</title>
        <authorList>
            <person name="Hasing T."/>
            <person name="Tang H."/>
            <person name="Brym M."/>
            <person name="Khazi F."/>
            <person name="Huang T."/>
            <person name="Chambers A.H."/>
        </authorList>
    </citation>
    <scope>NUCLEOTIDE SEQUENCE [LARGE SCALE GENOMIC DNA]</scope>
    <source>
        <tissue evidence="1">Leaf</tissue>
    </source>
</reference>
<accession>A0A835QYG6</accession>
<evidence type="ECO:0008006" key="5">
    <source>
        <dbReference type="Google" id="ProtNLM"/>
    </source>
</evidence>